<proteinExistence type="predicted"/>
<feature type="compositionally biased region" description="Basic and acidic residues" evidence="1">
    <location>
        <begin position="1"/>
        <end position="11"/>
    </location>
</feature>
<evidence type="ECO:0000313" key="4">
    <source>
        <dbReference type="Proteomes" id="UP000198217"/>
    </source>
</evidence>
<dbReference type="EMBL" id="LT607750">
    <property type="protein sequence ID" value="SCG44407.1"/>
    <property type="molecule type" value="Genomic_DNA"/>
</dbReference>
<evidence type="ECO:0000256" key="1">
    <source>
        <dbReference type="SAM" id="MobiDB-lite"/>
    </source>
</evidence>
<evidence type="ECO:0000256" key="2">
    <source>
        <dbReference type="SAM" id="Phobius"/>
    </source>
</evidence>
<name>A0A1C5HEX1_9ACTN</name>
<evidence type="ECO:0000313" key="3">
    <source>
        <dbReference type="EMBL" id="SCG44407.1"/>
    </source>
</evidence>
<dbReference type="PANTHER" id="PTHR38468">
    <property type="entry name" value="SLL0939 PROTEIN"/>
    <property type="match status" value="1"/>
</dbReference>
<dbReference type="Pfam" id="PF07784">
    <property type="entry name" value="DUF1622"/>
    <property type="match status" value="1"/>
</dbReference>
<dbReference type="PANTHER" id="PTHR38468:SF1">
    <property type="entry name" value="SLL0939 PROTEIN"/>
    <property type="match status" value="1"/>
</dbReference>
<dbReference type="Proteomes" id="UP000198217">
    <property type="component" value="Chromosome I"/>
</dbReference>
<accession>A0A1C5HEX1</accession>
<feature type="transmembrane region" description="Helical" evidence="2">
    <location>
        <begin position="80"/>
        <end position="101"/>
    </location>
</feature>
<protein>
    <submittedName>
        <fullName evidence="3">Uncharacterized membrane protein</fullName>
    </submittedName>
</protein>
<gene>
    <name evidence="3" type="ORF">GA0070609_1479</name>
</gene>
<keyword evidence="2" id="KW-0812">Transmembrane</keyword>
<organism evidence="3 4">
    <name type="scientific">Micromonospora echinaurantiaca</name>
    <dbReference type="NCBI Taxonomy" id="47857"/>
    <lineage>
        <taxon>Bacteria</taxon>
        <taxon>Bacillati</taxon>
        <taxon>Actinomycetota</taxon>
        <taxon>Actinomycetes</taxon>
        <taxon>Micromonosporales</taxon>
        <taxon>Micromonosporaceae</taxon>
        <taxon>Micromonospora</taxon>
    </lineage>
</organism>
<keyword evidence="4" id="KW-1185">Reference proteome</keyword>
<keyword evidence="2" id="KW-0472">Membrane</keyword>
<sequence length="201" mass="21906">MNVRRPGEWRGRRPPPGRAVTMRDGRRVEAGGTGLLAWLPSTDRAVTVQATSAVIALVCQRRKEDRQLSMKEIAERVGELLDLVGVLIIAVGVVIATVVFVYRYVRVRELIVVYPQFRQGVGRAILLGLEFLVAGDIIRTVAVSPTFQSVGVLALIVAVRTFLSISLEVELEGRWPWQARARTATGRAPAAGSGRAQPAAE</sequence>
<feature type="region of interest" description="Disordered" evidence="1">
    <location>
        <begin position="1"/>
        <end position="21"/>
    </location>
</feature>
<keyword evidence="2" id="KW-1133">Transmembrane helix</keyword>
<reference evidence="3 4" key="1">
    <citation type="submission" date="2016-06" db="EMBL/GenBank/DDBJ databases">
        <authorList>
            <person name="Kjaerup R.B."/>
            <person name="Dalgaard T.S."/>
            <person name="Juul-Madsen H.R."/>
        </authorList>
    </citation>
    <scope>NUCLEOTIDE SEQUENCE [LARGE SCALE GENOMIC DNA]</scope>
    <source>
        <strain evidence="3 4">DSM 43904</strain>
    </source>
</reference>
<dbReference type="InterPro" id="IPR012427">
    <property type="entry name" value="DUF1622"/>
</dbReference>
<dbReference type="AlphaFoldDB" id="A0A1C5HEX1"/>